<name>A0A4Q9MXM7_9APHY</name>
<evidence type="ECO:0008006" key="4">
    <source>
        <dbReference type="Google" id="ProtNLM"/>
    </source>
</evidence>
<sequence>MNRGRRKEEIERAYQIQVAAGLRGAAQFGAVGLGTAAIAHHYWPTFRRQTLPFKAWLVSIVAVFGLCIHAENALQAHELEQRLKENKIRREARVDLARRGLVATETEIAKWKEEREGALDAAAAQAKQDATTAQASASEQ</sequence>
<organism evidence="3">
    <name type="scientific">Dichomitus squalens</name>
    <dbReference type="NCBI Taxonomy" id="114155"/>
    <lineage>
        <taxon>Eukaryota</taxon>
        <taxon>Fungi</taxon>
        <taxon>Dikarya</taxon>
        <taxon>Basidiomycota</taxon>
        <taxon>Agaricomycotina</taxon>
        <taxon>Agaricomycetes</taxon>
        <taxon>Polyporales</taxon>
        <taxon>Polyporaceae</taxon>
        <taxon>Dichomitus</taxon>
    </lineage>
</organism>
<keyword evidence="2" id="KW-0472">Membrane</keyword>
<evidence type="ECO:0000256" key="2">
    <source>
        <dbReference type="SAM" id="Phobius"/>
    </source>
</evidence>
<gene>
    <name evidence="3" type="ORF">BD311DRAFT_715538</name>
</gene>
<dbReference type="AlphaFoldDB" id="A0A4Q9MXM7"/>
<keyword evidence="2" id="KW-0812">Transmembrane</keyword>
<accession>A0A4Q9MXM7</accession>
<dbReference type="OrthoDB" id="3356019at2759"/>
<reference evidence="3" key="1">
    <citation type="submission" date="2019-01" db="EMBL/GenBank/DDBJ databases">
        <title>Draft genome sequences of three monokaryotic isolates of the white-rot basidiomycete fungus Dichomitus squalens.</title>
        <authorList>
            <consortium name="DOE Joint Genome Institute"/>
            <person name="Lopez S.C."/>
            <person name="Andreopoulos B."/>
            <person name="Pangilinan J."/>
            <person name="Lipzen A."/>
            <person name="Riley R."/>
            <person name="Ahrendt S."/>
            <person name="Ng V."/>
            <person name="Barry K."/>
            <person name="Daum C."/>
            <person name="Grigoriev I.V."/>
            <person name="Hilden K.S."/>
            <person name="Makela M.R."/>
            <person name="de Vries R.P."/>
        </authorList>
    </citation>
    <scope>NUCLEOTIDE SEQUENCE [LARGE SCALE GENOMIC DNA]</scope>
    <source>
        <strain evidence="3">OM18370.1</strain>
    </source>
</reference>
<evidence type="ECO:0000313" key="3">
    <source>
        <dbReference type="EMBL" id="TBU32128.1"/>
    </source>
</evidence>
<dbReference type="EMBL" id="ML143396">
    <property type="protein sequence ID" value="TBU32128.1"/>
    <property type="molecule type" value="Genomic_DNA"/>
</dbReference>
<dbReference type="Proteomes" id="UP000292957">
    <property type="component" value="Unassembled WGS sequence"/>
</dbReference>
<feature type="region of interest" description="Disordered" evidence="1">
    <location>
        <begin position="120"/>
        <end position="140"/>
    </location>
</feature>
<keyword evidence="2" id="KW-1133">Transmembrane helix</keyword>
<proteinExistence type="predicted"/>
<protein>
    <recommendedName>
        <fullName evidence="4">HIG1 domain-containing protein</fullName>
    </recommendedName>
</protein>
<feature type="transmembrane region" description="Helical" evidence="2">
    <location>
        <begin position="21"/>
        <end position="43"/>
    </location>
</feature>
<evidence type="ECO:0000256" key="1">
    <source>
        <dbReference type="SAM" id="MobiDB-lite"/>
    </source>
</evidence>